<accession>A0A1G8Q3J1</accession>
<sequence length="271" mass="29913">MRVRNNSEFEQRAIFLAAICSQTYVQLNNPDGLFVIPQNYTLRHTIYAKSFGSGRERFGFILESPDEIIVAFRGTSQQADWISDLIASQRSFKYIKQDCMTHRGFTDIYVTARNELISALHALPSGKPLTVTGHSLGAALATLCAVDAAANTAFTSPALYTYGSPRVGDPAFKKAFNSYIRTSYRIANTFDAVTFVPPTVYKLPKRDKRFYYSHVPELVTLTFQLGAVGLNHIISSYFAELAKLDPAYAGQLCQSNPGFCPATIPAAVPVL</sequence>
<evidence type="ECO:0000313" key="2">
    <source>
        <dbReference type="EMBL" id="SDI99329.1"/>
    </source>
</evidence>
<dbReference type="EMBL" id="FNDX01000010">
    <property type="protein sequence ID" value="SDI99329.1"/>
    <property type="molecule type" value="Genomic_DNA"/>
</dbReference>
<evidence type="ECO:0000259" key="1">
    <source>
        <dbReference type="Pfam" id="PF01764"/>
    </source>
</evidence>
<protein>
    <submittedName>
        <fullName evidence="2">Lipase (Class 3)</fullName>
    </submittedName>
</protein>
<feature type="domain" description="Fungal lipase-type" evidence="1">
    <location>
        <begin position="69"/>
        <end position="199"/>
    </location>
</feature>
<dbReference type="STRING" id="1174501.SAMN05216192_110152"/>
<dbReference type="InterPro" id="IPR002921">
    <property type="entry name" value="Fungal_lipase-type"/>
</dbReference>
<dbReference type="SUPFAM" id="SSF53474">
    <property type="entry name" value="alpha/beta-Hydrolases"/>
    <property type="match status" value="1"/>
</dbReference>
<dbReference type="CDD" id="cd00519">
    <property type="entry name" value="Lipase_3"/>
    <property type="match status" value="1"/>
</dbReference>
<dbReference type="GO" id="GO:0006629">
    <property type="term" value="P:lipid metabolic process"/>
    <property type="evidence" value="ECO:0007669"/>
    <property type="project" value="InterPro"/>
</dbReference>
<reference evidence="3" key="1">
    <citation type="submission" date="2016-10" db="EMBL/GenBank/DDBJ databases">
        <authorList>
            <person name="Varghese N."/>
            <person name="Submissions S."/>
        </authorList>
    </citation>
    <scope>NUCLEOTIDE SEQUENCE [LARGE SCALE GENOMIC DNA]</scope>
    <source>
        <strain evidence="3">CGMCC 1.11012</strain>
    </source>
</reference>
<keyword evidence="3" id="KW-1185">Reference proteome</keyword>
<dbReference type="PANTHER" id="PTHR45856:SF24">
    <property type="entry name" value="FUNGAL LIPASE-LIKE DOMAIN-CONTAINING PROTEIN"/>
    <property type="match status" value="1"/>
</dbReference>
<evidence type="ECO:0000313" key="3">
    <source>
        <dbReference type="Proteomes" id="UP000199050"/>
    </source>
</evidence>
<dbReference type="RefSeq" id="WP_090714304.1">
    <property type="nucleotide sequence ID" value="NZ_CBCSKY010000008.1"/>
</dbReference>
<dbReference type="InterPro" id="IPR029058">
    <property type="entry name" value="AB_hydrolase_fold"/>
</dbReference>
<name>A0A1G8Q3J1_9BACL</name>
<dbReference type="InterPro" id="IPR051218">
    <property type="entry name" value="Sec_MonoDiacylglyc_Lipase"/>
</dbReference>
<dbReference type="Pfam" id="PF01764">
    <property type="entry name" value="Lipase_3"/>
    <property type="match status" value="1"/>
</dbReference>
<dbReference type="Proteomes" id="UP000199050">
    <property type="component" value="Unassembled WGS sequence"/>
</dbReference>
<dbReference type="AlphaFoldDB" id="A0A1G8Q3J1"/>
<dbReference type="Gene3D" id="3.40.50.1820">
    <property type="entry name" value="alpha/beta hydrolase"/>
    <property type="match status" value="1"/>
</dbReference>
<gene>
    <name evidence="2" type="ORF">SAMN05216192_110152</name>
</gene>
<organism evidence="2 3">
    <name type="scientific">Paenibacillus typhae</name>
    <dbReference type="NCBI Taxonomy" id="1174501"/>
    <lineage>
        <taxon>Bacteria</taxon>
        <taxon>Bacillati</taxon>
        <taxon>Bacillota</taxon>
        <taxon>Bacilli</taxon>
        <taxon>Bacillales</taxon>
        <taxon>Paenibacillaceae</taxon>
        <taxon>Paenibacillus</taxon>
    </lineage>
</organism>
<dbReference type="OrthoDB" id="5522031at2"/>
<proteinExistence type="predicted"/>
<dbReference type="PANTHER" id="PTHR45856">
    <property type="entry name" value="ALPHA/BETA-HYDROLASES SUPERFAMILY PROTEIN"/>
    <property type="match status" value="1"/>
</dbReference>